<comment type="similarity">
    <text evidence="1">Belongs to the fatty acyl-CoA reductase family.</text>
</comment>
<dbReference type="EC" id="1.2.1.84" evidence="1"/>
<dbReference type="InterPro" id="IPR013120">
    <property type="entry name" value="FAR_NAD-bd"/>
</dbReference>
<organism evidence="3">
    <name type="scientific">Sesamum radiatum</name>
    <name type="common">Black benniseed</name>
    <dbReference type="NCBI Taxonomy" id="300843"/>
    <lineage>
        <taxon>Eukaryota</taxon>
        <taxon>Viridiplantae</taxon>
        <taxon>Streptophyta</taxon>
        <taxon>Embryophyta</taxon>
        <taxon>Tracheophyta</taxon>
        <taxon>Spermatophyta</taxon>
        <taxon>Magnoliopsida</taxon>
        <taxon>eudicotyledons</taxon>
        <taxon>Gunneridae</taxon>
        <taxon>Pentapetalae</taxon>
        <taxon>asterids</taxon>
        <taxon>lamiids</taxon>
        <taxon>Lamiales</taxon>
        <taxon>Pedaliaceae</taxon>
        <taxon>Sesamum</taxon>
    </lineage>
</organism>
<keyword evidence="1" id="KW-0443">Lipid metabolism</keyword>
<dbReference type="GO" id="GO:0035336">
    <property type="term" value="P:long-chain fatty-acyl-CoA metabolic process"/>
    <property type="evidence" value="ECO:0007669"/>
    <property type="project" value="TreeGrafter"/>
</dbReference>
<comment type="function">
    <text evidence="1">Catalyzes the reduction of fatty acyl-CoA to fatty alcohols.</text>
</comment>
<feature type="domain" description="Thioester reductase (TE)" evidence="2">
    <location>
        <begin position="39"/>
        <end position="147"/>
    </location>
</feature>
<dbReference type="GO" id="GO:0102965">
    <property type="term" value="F:alcohol-forming long-chain fatty acyl-CoA reductase activity"/>
    <property type="evidence" value="ECO:0007669"/>
    <property type="project" value="UniProtKB-EC"/>
</dbReference>
<sequence length="282" mass="32348">MPQLDIAKEMNIAFKSITSASTDQLDTKIHSKKLGQERPLLYEICGNMNNMCAPYRARFYGWFDAYQLTKAMGEMIINECKGDTHVLIVRPAVIESSYKEPFPGWIQGYRVTDPIVISYGKGHLPAVLGDLEVKLDVIPVDMVVNTIIAATAKHGIRRRPGLDVYHSASAIVNPLRYYDVFEFSYEYFNSNPLIESSSKDSNVKKIKFFDNFNDLSKYTRDEICQGGGLQLDAVDINEKIEILRKQQRKWKAKFLHAIQLCKMYEFSGFYRGRYGYPNHNVN</sequence>
<keyword evidence="1" id="KW-0444">Lipid biosynthesis</keyword>
<protein>
    <recommendedName>
        <fullName evidence="1">Fatty acyl-CoA reductase</fullName>
        <ecNumber evidence="1">1.2.1.84</ecNumber>
    </recommendedName>
</protein>
<comment type="caution">
    <text evidence="3">The sequence shown here is derived from an EMBL/GenBank/DDBJ whole genome shotgun (WGS) entry which is preliminary data.</text>
</comment>
<dbReference type="EMBL" id="JACGWJ010000031">
    <property type="protein sequence ID" value="KAL0299385.1"/>
    <property type="molecule type" value="Genomic_DNA"/>
</dbReference>
<dbReference type="InterPro" id="IPR026055">
    <property type="entry name" value="FAR"/>
</dbReference>
<dbReference type="SUPFAM" id="SSF51735">
    <property type="entry name" value="NAD(P)-binding Rossmann-fold domains"/>
    <property type="match status" value="1"/>
</dbReference>
<dbReference type="PANTHER" id="PTHR11011:SF45">
    <property type="entry name" value="FATTY ACYL-COA REDUCTASE CG8306-RELATED"/>
    <property type="match status" value="1"/>
</dbReference>
<dbReference type="GO" id="GO:0080019">
    <property type="term" value="F:alcohol-forming very long-chain fatty acyl-CoA reductase activity"/>
    <property type="evidence" value="ECO:0007669"/>
    <property type="project" value="InterPro"/>
</dbReference>
<dbReference type="PANTHER" id="PTHR11011">
    <property type="entry name" value="MALE STERILITY PROTEIN 2-RELATED"/>
    <property type="match status" value="1"/>
</dbReference>
<accession>A0AAW2JY92</accession>
<proteinExistence type="inferred from homology"/>
<gene>
    <name evidence="3" type="ORF">Sradi_6598300</name>
</gene>
<dbReference type="Gene3D" id="3.40.50.720">
    <property type="entry name" value="NAD(P)-binding Rossmann-like Domain"/>
    <property type="match status" value="1"/>
</dbReference>
<comment type="catalytic activity">
    <reaction evidence="1">
        <text>a long-chain fatty acyl-CoA + 2 NADPH + 2 H(+) = a long-chain primary fatty alcohol + 2 NADP(+) + CoA</text>
        <dbReference type="Rhea" id="RHEA:52716"/>
        <dbReference type="ChEBI" id="CHEBI:15378"/>
        <dbReference type="ChEBI" id="CHEBI:57287"/>
        <dbReference type="ChEBI" id="CHEBI:57783"/>
        <dbReference type="ChEBI" id="CHEBI:58349"/>
        <dbReference type="ChEBI" id="CHEBI:77396"/>
        <dbReference type="ChEBI" id="CHEBI:83139"/>
        <dbReference type="EC" id="1.2.1.84"/>
    </reaction>
</comment>
<reference evidence="3" key="2">
    <citation type="journal article" date="2024" name="Plant">
        <title>Genomic evolution and insights into agronomic trait innovations of Sesamum species.</title>
        <authorList>
            <person name="Miao H."/>
            <person name="Wang L."/>
            <person name="Qu L."/>
            <person name="Liu H."/>
            <person name="Sun Y."/>
            <person name="Le M."/>
            <person name="Wang Q."/>
            <person name="Wei S."/>
            <person name="Zheng Y."/>
            <person name="Lin W."/>
            <person name="Duan Y."/>
            <person name="Cao H."/>
            <person name="Xiong S."/>
            <person name="Wang X."/>
            <person name="Wei L."/>
            <person name="Li C."/>
            <person name="Ma Q."/>
            <person name="Ju M."/>
            <person name="Zhao R."/>
            <person name="Li G."/>
            <person name="Mu C."/>
            <person name="Tian Q."/>
            <person name="Mei H."/>
            <person name="Zhang T."/>
            <person name="Gao T."/>
            <person name="Zhang H."/>
        </authorList>
    </citation>
    <scope>NUCLEOTIDE SEQUENCE</scope>
    <source>
        <strain evidence="3">G02</strain>
    </source>
</reference>
<keyword evidence="1" id="KW-0521">NADP</keyword>
<dbReference type="AlphaFoldDB" id="A0AAW2JY92"/>
<evidence type="ECO:0000259" key="2">
    <source>
        <dbReference type="Pfam" id="PF07993"/>
    </source>
</evidence>
<dbReference type="InterPro" id="IPR036291">
    <property type="entry name" value="NAD(P)-bd_dom_sf"/>
</dbReference>
<name>A0AAW2JY92_SESRA</name>
<keyword evidence="1" id="KW-0560">Oxidoreductase</keyword>
<evidence type="ECO:0000256" key="1">
    <source>
        <dbReference type="RuleBase" id="RU363097"/>
    </source>
</evidence>
<evidence type="ECO:0000313" key="3">
    <source>
        <dbReference type="EMBL" id="KAL0299385.1"/>
    </source>
</evidence>
<reference evidence="3" key="1">
    <citation type="submission" date="2020-06" db="EMBL/GenBank/DDBJ databases">
        <authorList>
            <person name="Li T."/>
            <person name="Hu X."/>
            <person name="Zhang T."/>
            <person name="Song X."/>
            <person name="Zhang H."/>
            <person name="Dai N."/>
            <person name="Sheng W."/>
            <person name="Hou X."/>
            <person name="Wei L."/>
        </authorList>
    </citation>
    <scope>NUCLEOTIDE SEQUENCE</scope>
    <source>
        <strain evidence="3">G02</strain>
        <tissue evidence="3">Leaf</tissue>
    </source>
</reference>
<dbReference type="GO" id="GO:0010345">
    <property type="term" value="P:suberin biosynthetic process"/>
    <property type="evidence" value="ECO:0007669"/>
    <property type="project" value="TreeGrafter"/>
</dbReference>
<dbReference type="Pfam" id="PF07993">
    <property type="entry name" value="NAD_binding_4"/>
    <property type="match status" value="1"/>
</dbReference>